<dbReference type="AlphaFoldDB" id="A0A5R9JBZ9"/>
<evidence type="ECO:0000259" key="1">
    <source>
        <dbReference type="Pfam" id="PF21546"/>
    </source>
</evidence>
<dbReference type="EMBL" id="VCDI01000001">
    <property type="protein sequence ID" value="TLU74283.1"/>
    <property type="molecule type" value="Genomic_DNA"/>
</dbReference>
<comment type="caution">
    <text evidence="2">The sequence shown here is derived from an EMBL/GenBank/DDBJ whole genome shotgun (WGS) entry which is preliminary data.</text>
</comment>
<name>A0A5R9JBZ9_9PROT</name>
<dbReference type="RefSeq" id="WP_138324535.1">
    <property type="nucleotide sequence ID" value="NZ_VCDI01000001.1"/>
</dbReference>
<evidence type="ECO:0000313" key="3">
    <source>
        <dbReference type="Proteomes" id="UP000305654"/>
    </source>
</evidence>
<keyword evidence="3" id="KW-1185">Reference proteome</keyword>
<dbReference type="InterPro" id="IPR043129">
    <property type="entry name" value="ATPase_NBD"/>
</dbReference>
<dbReference type="OrthoDB" id="9786272at2"/>
<accession>A0A5R9JBZ9</accession>
<dbReference type="InterPro" id="IPR049382">
    <property type="entry name" value="FGGY_C_2"/>
</dbReference>
<dbReference type="SUPFAM" id="SSF53067">
    <property type="entry name" value="Actin-like ATPase domain"/>
    <property type="match status" value="1"/>
</dbReference>
<proteinExistence type="predicted"/>
<dbReference type="Proteomes" id="UP000305654">
    <property type="component" value="Unassembled WGS sequence"/>
</dbReference>
<reference evidence="2 3" key="1">
    <citation type="submission" date="2019-05" db="EMBL/GenBank/DDBJ databases">
        <authorList>
            <person name="Pankratov T."/>
            <person name="Grouzdev D."/>
        </authorList>
    </citation>
    <scope>NUCLEOTIDE SEQUENCE [LARGE SCALE GENOMIC DNA]</scope>
    <source>
        <strain evidence="2 3">KEBCLARHB70R</strain>
    </source>
</reference>
<dbReference type="Gene3D" id="3.30.420.40">
    <property type="match status" value="2"/>
</dbReference>
<gene>
    <name evidence="2" type="ORF">FE263_03565</name>
</gene>
<dbReference type="Pfam" id="PF21546">
    <property type="entry name" value="FGGY_C_2"/>
    <property type="match status" value="1"/>
</dbReference>
<evidence type="ECO:0000313" key="2">
    <source>
        <dbReference type="EMBL" id="TLU74283.1"/>
    </source>
</evidence>
<dbReference type="CDD" id="cd07772">
    <property type="entry name" value="ASKHA_NBD_FGGY_NaCK-like"/>
    <property type="match status" value="1"/>
</dbReference>
<feature type="domain" description="Carbohydrate kinase FGGY C-terminal" evidence="1">
    <location>
        <begin position="261"/>
        <end position="433"/>
    </location>
</feature>
<sequence length="468" mass="49462">MPGAAEISWRAGDLLVVLDIGKSNAKLVLLDPVSGIEMASMRWPNASRPGPVRQLDLAGLTGWLLSSLAALPERHRIAAIVPVAHGAACVMLDHEGEALLAPDYEDTVLDDASGLYDGLRDPFELSLSPALPVGLNLGRQIHHVQHRHPGLFRRVACILPYAQYWAFLLSGIAASEVTSLGCHTDLWWPQQNRFSALAISQGWDRLFAPLRPAKDRLGPVRPEIAARCGLPGDCAVLCGIHDSNASFLRHLVHRGGAHRSGRFAVISSGTWTVMLASNVDARVLRPQRDMLGNVDAFGALVGTARFMGGREYLGVAGDAGVPPDWEGLHHALAANALVLPSFALGGQFPGQVAELMNAQSLDPVSRASLATFYVALLTDVALDLLGAGGDLIIDGPLASNPLYPALLAGLRPDSAILLGEDGAGSAGGARCLLLGVAAEPPALRPVSPGDGALVRAARARWRDAMQKR</sequence>
<organism evidence="2 3">
    <name type="scientific">Lichenicoccus roseus</name>
    <dbReference type="NCBI Taxonomy" id="2683649"/>
    <lineage>
        <taxon>Bacteria</taxon>
        <taxon>Pseudomonadati</taxon>
        <taxon>Pseudomonadota</taxon>
        <taxon>Alphaproteobacteria</taxon>
        <taxon>Acetobacterales</taxon>
        <taxon>Acetobacteraceae</taxon>
        <taxon>Lichenicoccus</taxon>
    </lineage>
</organism>
<protein>
    <recommendedName>
        <fullName evidence="1">Carbohydrate kinase FGGY C-terminal domain-containing protein</fullName>
    </recommendedName>
</protein>